<name>A0ABS5HBV9_9GAMM</name>
<proteinExistence type="predicted"/>
<evidence type="ECO:0000256" key="1">
    <source>
        <dbReference type="SAM" id="SignalP"/>
    </source>
</evidence>
<organism evidence="2 3">
    <name type="scientific">Marinomonas vulgaris</name>
    <dbReference type="NCBI Taxonomy" id="2823372"/>
    <lineage>
        <taxon>Bacteria</taxon>
        <taxon>Pseudomonadati</taxon>
        <taxon>Pseudomonadota</taxon>
        <taxon>Gammaproteobacteria</taxon>
        <taxon>Oceanospirillales</taxon>
        <taxon>Oceanospirillaceae</taxon>
        <taxon>Marinomonas</taxon>
    </lineage>
</organism>
<keyword evidence="1" id="KW-0732">Signal</keyword>
<dbReference type="Proteomes" id="UP000679722">
    <property type="component" value="Unassembled WGS sequence"/>
</dbReference>
<comment type="caution">
    <text evidence="2">The sequence shown here is derived from an EMBL/GenBank/DDBJ whole genome shotgun (WGS) entry which is preliminary data.</text>
</comment>
<gene>
    <name evidence="2" type="ORF">J9B83_05760</name>
</gene>
<evidence type="ECO:0008006" key="4">
    <source>
        <dbReference type="Google" id="ProtNLM"/>
    </source>
</evidence>
<keyword evidence="3" id="KW-1185">Reference proteome</keyword>
<feature type="chain" id="PRO_5047133284" description="Late embryogenesis abundant protein" evidence="1">
    <location>
        <begin position="26"/>
        <end position="116"/>
    </location>
</feature>
<evidence type="ECO:0000313" key="2">
    <source>
        <dbReference type="EMBL" id="MBR7888444.1"/>
    </source>
</evidence>
<evidence type="ECO:0000313" key="3">
    <source>
        <dbReference type="Proteomes" id="UP000679722"/>
    </source>
</evidence>
<reference evidence="3" key="2">
    <citation type="submission" date="2023-07" db="EMBL/GenBank/DDBJ databases">
        <title>Marinomonas vulgaris A79, complete genome.</title>
        <authorList>
            <person name="Ying J.-J."/>
        </authorList>
    </citation>
    <scope>NUCLEOTIDE SEQUENCE [LARGE SCALE GENOMIC DNA]</scope>
    <source>
        <strain evidence="3">A79</strain>
    </source>
</reference>
<reference evidence="2 3" key="1">
    <citation type="submission" date="2021-04" db="EMBL/GenBank/DDBJ databases">
        <authorList>
            <person name="Sun C."/>
        </authorList>
    </citation>
    <scope>NUCLEOTIDE SEQUENCE [LARGE SCALE GENOMIC DNA]</scope>
    <source>
        <strain evidence="2 3">A79</strain>
    </source>
</reference>
<dbReference type="RefSeq" id="WP_211535792.1">
    <property type="nucleotide sequence ID" value="NZ_JAGSSV010000005.1"/>
</dbReference>
<dbReference type="Gene3D" id="1.10.287.700">
    <property type="entry name" value="Helix hairpin bin"/>
    <property type="match status" value="1"/>
</dbReference>
<sequence>MKKISQLLLTSLVFLISLQTGLVQADESMFDKAKSGAESLWGKTKETTAELAESASKKASEISENPEEAGEAAWEKMKEVGAATVEGARKGAEKVKEYINSSDCSASNPFCNKGEE</sequence>
<accession>A0ABS5HBV9</accession>
<feature type="signal peptide" evidence="1">
    <location>
        <begin position="1"/>
        <end position="25"/>
    </location>
</feature>
<protein>
    <recommendedName>
        <fullName evidence="4">Late embryogenesis abundant protein</fullName>
    </recommendedName>
</protein>
<dbReference type="EMBL" id="JAGSSV010000005">
    <property type="protein sequence ID" value="MBR7888444.1"/>
    <property type="molecule type" value="Genomic_DNA"/>
</dbReference>